<feature type="non-terminal residue" evidence="4">
    <location>
        <position position="85"/>
    </location>
</feature>
<dbReference type="Gene3D" id="2.30.42.10">
    <property type="match status" value="1"/>
</dbReference>
<dbReference type="InParanoid" id="A7S1S4"/>
<keyword evidence="5" id="KW-1185">Reference proteome</keyword>
<feature type="non-terminal residue" evidence="4">
    <location>
        <position position="1"/>
    </location>
</feature>
<feature type="region of interest" description="Disordered" evidence="2">
    <location>
        <begin position="1"/>
        <end position="28"/>
    </location>
</feature>
<feature type="domain" description="PDZ" evidence="3">
    <location>
        <begin position="1"/>
        <end position="78"/>
    </location>
</feature>
<dbReference type="Proteomes" id="UP000001593">
    <property type="component" value="Unassembled WGS sequence"/>
</dbReference>
<evidence type="ECO:0000256" key="1">
    <source>
        <dbReference type="ARBA" id="ARBA00022737"/>
    </source>
</evidence>
<dbReference type="PANTHER" id="PTHR14191:SF3">
    <property type="entry name" value="NA(+)_H(+) EXCHANGE REGULATORY COFACTOR-LIKE PROTEIN NRFL-1"/>
    <property type="match status" value="1"/>
</dbReference>
<evidence type="ECO:0000313" key="5">
    <source>
        <dbReference type="Proteomes" id="UP000001593"/>
    </source>
</evidence>
<gene>
    <name evidence="4" type="ORF">NEMVEDRAFT_v1g29735</name>
</gene>
<dbReference type="STRING" id="45351.A7S1S4"/>
<accession>A7S1S4</accession>
<protein>
    <recommendedName>
        <fullName evidence="3">PDZ domain-containing protein</fullName>
    </recommendedName>
</protein>
<dbReference type="PhylomeDB" id="A7S1S4"/>
<dbReference type="PROSITE" id="PS50106">
    <property type="entry name" value="PDZ"/>
    <property type="match status" value="1"/>
</dbReference>
<dbReference type="SMART" id="SM00228">
    <property type="entry name" value="PDZ"/>
    <property type="match status" value="1"/>
</dbReference>
<dbReference type="EMBL" id="DS469565">
    <property type="protein sequence ID" value="EDO42418.1"/>
    <property type="molecule type" value="Genomic_DNA"/>
</dbReference>
<organism evidence="4 5">
    <name type="scientific">Nematostella vectensis</name>
    <name type="common">Starlet sea anemone</name>
    <dbReference type="NCBI Taxonomy" id="45351"/>
    <lineage>
        <taxon>Eukaryota</taxon>
        <taxon>Metazoa</taxon>
        <taxon>Cnidaria</taxon>
        <taxon>Anthozoa</taxon>
        <taxon>Hexacorallia</taxon>
        <taxon>Actiniaria</taxon>
        <taxon>Edwardsiidae</taxon>
        <taxon>Nematostella</taxon>
    </lineage>
</organism>
<dbReference type="InterPro" id="IPR036034">
    <property type="entry name" value="PDZ_sf"/>
</dbReference>
<dbReference type="HOGENOM" id="CLU_135840_1_0_1"/>
<proteinExistence type="predicted"/>
<evidence type="ECO:0000313" key="4">
    <source>
        <dbReference type="EMBL" id="EDO42418.1"/>
    </source>
</evidence>
<dbReference type="InterPro" id="IPR001478">
    <property type="entry name" value="PDZ"/>
</dbReference>
<dbReference type="SUPFAM" id="SSF50156">
    <property type="entry name" value="PDZ domain-like"/>
    <property type="match status" value="1"/>
</dbReference>
<reference evidence="4 5" key="1">
    <citation type="journal article" date="2007" name="Science">
        <title>Sea anemone genome reveals ancestral eumetazoan gene repertoire and genomic organization.</title>
        <authorList>
            <person name="Putnam N.H."/>
            <person name="Srivastava M."/>
            <person name="Hellsten U."/>
            <person name="Dirks B."/>
            <person name="Chapman J."/>
            <person name="Salamov A."/>
            <person name="Terry A."/>
            <person name="Shapiro H."/>
            <person name="Lindquist E."/>
            <person name="Kapitonov V.V."/>
            <person name="Jurka J."/>
            <person name="Genikhovich G."/>
            <person name="Grigoriev I.V."/>
            <person name="Lucas S.M."/>
            <person name="Steele R.E."/>
            <person name="Finnerty J.R."/>
            <person name="Technau U."/>
            <person name="Martindale M.Q."/>
            <person name="Rokhsar D.S."/>
        </authorList>
    </citation>
    <scope>NUCLEOTIDE SEQUENCE [LARGE SCALE GENOMIC DNA]</scope>
    <source>
        <strain evidence="5">CH2 X CH6</strain>
    </source>
</reference>
<sequence>LKKGSQGYGFNLHGDKTHPGQTISAVDKDSPAEIGGLREGDRVIEVNGVNVEDMTHGDVVKRIKENPNEATLLVCDKDTLAYLKQ</sequence>
<dbReference type="AlphaFoldDB" id="A7S1S4"/>
<keyword evidence="1" id="KW-0677">Repeat</keyword>
<dbReference type="Pfam" id="PF00595">
    <property type="entry name" value="PDZ"/>
    <property type="match status" value="1"/>
</dbReference>
<dbReference type="CDD" id="cd06768">
    <property type="entry name" value="PDZ_NHERF-like"/>
    <property type="match status" value="1"/>
</dbReference>
<evidence type="ECO:0000259" key="3">
    <source>
        <dbReference type="PROSITE" id="PS50106"/>
    </source>
</evidence>
<dbReference type="eggNOG" id="KOG3528">
    <property type="taxonomic scope" value="Eukaryota"/>
</dbReference>
<dbReference type="PANTHER" id="PTHR14191">
    <property type="entry name" value="PDZ DOMAIN CONTAINING PROTEIN"/>
    <property type="match status" value="1"/>
</dbReference>
<evidence type="ECO:0000256" key="2">
    <source>
        <dbReference type="SAM" id="MobiDB-lite"/>
    </source>
</evidence>
<dbReference type="InterPro" id="IPR051067">
    <property type="entry name" value="NHER"/>
</dbReference>
<name>A7S1S4_NEMVE</name>